<gene>
    <name evidence="1" type="ORF">H1191_17240</name>
</gene>
<accession>A0A7W1WUD0</accession>
<dbReference type="AlphaFoldDB" id="A0A7W1WUD0"/>
<comment type="caution">
    <text evidence="1">The sequence shown here is derived from an EMBL/GenBank/DDBJ whole genome shotgun (WGS) entry which is preliminary data.</text>
</comment>
<dbReference type="Gene3D" id="3.90.1720.10">
    <property type="entry name" value="endopeptidase domain like (from Nostoc punctiforme)"/>
    <property type="match status" value="1"/>
</dbReference>
<dbReference type="SUPFAM" id="SSF54001">
    <property type="entry name" value="Cysteine proteinases"/>
    <property type="match status" value="1"/>
</dbReference>
<protein>
    <submittedName>
        <fullName evidence="1">Uncharacterized protein</fullName>
    </submittedName>
</protein>
<evidence type="ECO:0000313" key="1">
    <source>
        <dbReference type="EMBL" id="MBA4496031.1"/>
    </source>
</evidence>
<dbReference type="InterPro" id="IPR038765">
    <property type="entry name" value="Papain-like_cys_pep_sf"/>
</dbReference>
<name>A0A7W1WUD0_9BACL</name>
<dbReference type="Proteomes" id="UP000535491">
    <property type="component" value="Unassembled WGS sequence"/>
</dbReference>
<sequence length="212" mass="25227">MKKAEQTKSVYILLTDTGTLFSRTIKLFTAAPYNHVSISLDQRLDELYSFGRKHPKNPLYAGFVKEDVYNGIYRYFQNTRCILFELCVTDQQLDQIKQMIRSFEAQQEIYMYNLVGLFGVMVNYPIELKNAYFCSQFVAEVLKRSGIQLWDKPSALVTPNDFLQHPSFKFIYEGRLYEYSRLQSELISFYEPLPLRRKFSLFPYKKIRRFFI</sequence>
<keyword evidence="2" id="KW-1185">Reference proteome</keyword>
<reference evidence="1 2" key="1">
    <citation type="submission" date="2020-07" db="EMBL/GenBank/DDBJ databases">
        <authorList>
            <person name="Feng H."/>
        </authorList>
    </citation>
    <scope>NUCLEOTIDE SEQUENCE [LARGE SCALE GENOMIC DNA]</scope>
    <source>
        <strain evidence="2">s-10</strain>
    </source>
</reference>
<organism evidence="1 2">
    <name type="scientific">Paenactinomyces guangxiensis</name>
    <dbReference type="NCBI Taxonomy" id="1490290"/>
    <lineage>
        <taxon>Bacteria</taxon>
        <taxon>Bacillati</taxon>
        <taxon>Bacillota</taxon>
        <taxon>Bacilli</taxon>
        <taxon>Bacillales</taxon>
        <taxon>Thermoactinomycetaceae</taxon>
        <taxon>Paenactinomyces</taxon>
    </lineage>
</organism>
<proteinExistence type="predicted"/>
<evidence type="ECO:0000313" key="2">
    <source>
        <dbReference type="Proteomes" id="UP000535491"/>
    </source>
</evidence>
<dbReference type="RefSeq" id="WP_181754079.1">
    <property type="nucleotide sequence ID" value="NZ_JACEIQ010000022.1"/>
</dbReference>
<dbReference type="EMBL" id="JACEIQ010000022">
    <property type="protein sequence ID" value="MBA4496031.1"/>
    <property type="molecule type" value="Genomic_DNA"/>
</dbReference>